<comment type="caution">
    <text evidence="6">The sequence shown here is derived from an EMBL/GenBank/DDBJ whole genome shotgun (WGS) entry which is preliminary data.</text>
</comment>
<dbReference type="InterPro" id="IPR003960">
    <property type="entry name" value="ATPase_AAA_CS"/>
</dbReference>
<gene>
    <name evidence="6" type="ORF">GCM10010140_41920</name>
</gene>
<organism evidence="6 7">
    <name type="scientific">Streptosporangium pseudovulgare</name>
    <dbReference type="NCBI Taxonomy" id="35765"/>
    <lineage>
        <taxon>Bacteria</taxon>
        <taxon>Bacillati</taxon>
        <taxon>Actinomycetota</taxon>
        <taxon>Actinomycetes</taxon>
        <taxon>Streptosporangiales</taxon>
        <taxon>Streptosporangiaceae</taxon>
        <taxon>Streptosporangium</taxon>
    </lineage>
</organism>
<protein>
    <recommendedName>
        <fullName evidence="5">AAA+ ATPase domain-containing protein</fullName>
    </recommendedName>
</protein>
<comment type="similarity">
    <text evidence="3">Belongs to the AAA ATPase family.</text>
</comment>
<dbReference type="Proteomes" id="UP000611554">
    <property type="component" value="Unassembled WGS sequence"/>
</dbReference>
<evidence type="ECO:0000256" key="2">
    <source>
        <dbReference type="ARBA" id="ARBA00022840"/>
    </source>
</evidence>
<dbReference type="Gene3D" id="3.40.50.300">
    <property type="entry name" value="P-loop containing nucleotide triphosphate hydrolases"/>
    <property type="match status" value="1"/>
</dbReference>
<proteinExistence type="inferred from homology"/>
<keyword evidence="7" id="KW-1185">Reference proteome</keyword>
<feature type="domain" description="AAA+ ATPase" evidence="5">
    <location>
        <begin position="323"/>
        <end position="461"/>
    </location>
</feature>
<dbReference type="SUPFAM" id="SSF48452">
    <property type="entry name" value="TPR-like"/>
    <property type="match status" value="1"/>
</dbReference>
<accession>A0ABQ2R3T8</accession>
<reference evidence="7" key="1">
    <citation type="journal article" date="2019" name="Int. J. Syst. Evol. Microbiol.">
        <title>The Global Catalogue of Microorganisms (GCM) 10K type strain sequencing project: providing services to taxonomists for standard genome sequencing and annotation.</title>
        <authorList>
            <consortium name="The Broad Institute Genomics Platform"/>
            <consortium name="The Broad Institute Genome Sequencing Center for Infectious Disease"/>
            <person name="Wu L."/>
            <person name="Ma J."/>
        </authorList>
    </citation>
    <scope>NUCLEOTIDE SEQUENCE [LARGE SCALE GENOMIC DNA]</scope>
    <source>
        <strain evidence="7">JCM 3115</strain>
    </source>
</reference>
<dbReference type="SUPFAM" id="SSF52540">
    <property type="entry name" value="P-loop containing nucleoside triphosphate hydrolases"/>
    <property type="match status" value="1"/>
</dbReference>
<keyword evidence="1 3" id="KW-0547">Nucleotide-binding</keyword>
<dbReference type="PANTHER" id="PTHR23077:SF171">
    <property type="entry name" value="NUCLEAR VALOSIN-CONTAINING PROTEIN-LIKE"/>
    <property type="match status" value="1"/>
</dbReference>
<evidence type="ECO:0000313" key="7">
    <source>
        <dbReference type="Proteomes" id="UP000611554"/>
    </source>
</evidence>
<feature type="region of interest" description="Disordered" evidence="4">
    <location>
        <begin position="142"/>
        <end position="282"/>
    </location>
</feature>
<evidence type="ECO:0000256" key="4">
    <source>
        <dbReference type="SAM" id="MobiDB-lite"/>
    </source>
</evidence>
<keyword evidence="2 3" id="KW-0067">ATP-binding</keyword>
<dbReference type="Pfam" id="PF14559">
    <property type="entry name" value="TPR_19"/>
    <property type="match status" value="1"/>
</dbReference>
<feature type="compositionally biased region" description="Low complexity" evidence="4">
    <location>
        <begin position="222"/>
        <end position="246"/>
    </location>
</feature>
<feature type="compositionally biased region" description="Pro residues" evidence="4">
    <location>
        <begin position="255"/>
        <end position="265"/>
    </location>
</feature>
<dbReference type="SMART" id="SM00382">
    <property type="entry name" value="AAA"/>
    <property type="match status" value="1"/>
</dbReference>
<dbReference type="Gene3D" id="1.10.8.60">
    <property type="match status" value="1"/>
</dbReference>
<dbReference type="InterPro" id="IPR003593">
    <property type="entry name" value="AAA+_ATPase"/>
</dbReference>
<evidence type="ECO:0000259" key="5">
    <source>
        <dbReference type="SMART" id="SM00382"/>
    </source>
</evidence>
<dbReference type="InterPro" id="IPR041569">
    <property type="entry name" value="AAA_lid_3"/>
</dbReference>
<dbReference type="InterPro" id="IPR011990">
    <property type="entry name" value="TPR-like_helical_dom_sf"/>
</dbReference>
<dbReference type="RefSeq" id="WP_189248150.1">
    <property type="nucleotide sequence ID" value="NZ_BMQJ01000010.1"/>
</dbReference>
<dbReference type="InterPro" id="IPR050168">
    <property type="entry name" value="AAA_ATPase_domain"/>
</dbReference>
<dbReference type="PANTHER" id="PTHR23077">
    <property type="entry name" value="AAA-FAMILY ATPASE"/>
    <property type="match status" value="1"/>
</dbReference>
<dbReference type="Gene3D" id="1.25.40.10">
    <property type="entry name" value="Tetratricopeptide repeat domain"/>
    <property type="match status" value="1"/>
</dbReference>
<evidence type="ECO:0000256" key="1">
    <source>
        <dbReference type="ARBA" id="ARBA00022741"/>
    </source>
</evidence>
<dbReference type="Pfam" id="PF00004">
    <property type="entry name" value="AAA"/>
    <property type="match status" value="1"/>
</dbReference>
<evidence type="ECO:0000313" key="6">
    <source>
        <dbReference type="EMBL" id="GGQ07310.1"/>
    </source>
</evidence>
<sequence length="570" mass="60234">MTDETALNALREAARLSPENLPLRRHLAGLLLAAGRLAEAEGEYQAALALAPEDPDATVGLAEACVRQGRNDVALAVLDRLVSTPGHPVRADTLMARAALPINRRAAAEWYRYAVSRDPSQADPELAGQLDREVPVRIPAAPVPAESAPAGPTSAGPAPAQPAPAGSVPTESAPVSPTAPQPQPHGTPQAQPYETPRARPHEAQGRQPAPRTEPPGAPPAPGTASPTPSLIPASPGSSPNPASHAPTTPTLVPASPAPSYAPPQPAGGAPYGSAEAEPTAEVERSRVTFADVAGMEGVKEALRMKLLLPAQQPELFAAYGKRAGGGVLLYGPPGAGKTHLARAAAGELGAAFVNVGLADILDMWTGSSERNLRATFEMARRNRPCVLFFDEVDALAARRSDMRQAHSRQIVNQFLAELDGVDEHANEGVLVLAATNAPWYIDVAFRRPGRFDQMVFVPPPDTVARAAMLALMCRDKPLGKMDFDKVAKATEGFVGADLKGLVDRAVEAKLQESIRAGRPIPLATPDLMAAARTMRPTAVREWLGTARNYVLHANESGVWDELLPWLRDLR</sequence>
<feature type="compositionally biased region" description="Low complexity" evidence="4">
    <location>
        <begin position="142"/>
        <end position="169"/>
    </location>
</feature>
<dbReference type="Pfam" id="PF17862">
    <property type="entry name" value="AAA_lid_3"/>
    <property type="match status" value="1"/>
</dbReference>
<name>A0ABQ2R3T8_9ACTN</name>
<feature type="compositionally biased region" description="Pro residues" evidence="4">
    <location>
        <begin position="211"/>
        <end position="221"/>
    </location>
</feature>
<dbReference type="InterPro" id="IPR027417">
    <property type="entry name" value="P-loop_NTPase"/>
</dbReference>
<evidence type="ECO:0000256" key="3">
    <source>
        <dbReference type="RuleBase" id="RU003651"/>
    </source>
</evidence>
<dbReference type="PROSITE" id="PS00674">
    <property type="entry name" value="AAA"/>
    <property type="match status" value="1"/>
</dbReference>
<dbReference type="InterPro" id="IPR003959">
    <property type="entry name" value="ATPase_AAA_core"/>
</dbReference>
<dbReference type="EMBL" id="BMQJ01000010">
    <property type="protein sequence ID" value="GGQ07310.1"/>
    <property type="molecule type" value="Genomic_DNA"/>
</dbReference>